<sequence length="1062" mass="115511">MKKFILFTAALMLSISMVHADLPFRNHRFSSFSVLEVDTNSIVFLGNSITNMNEWWEMFDSNPNIVNRGNSGAVSSEWLANLEMVITGKPKKIFLMIGTNDLGAVGLSTPQQVASTIRKIFTRIKNESPKTEVYCQSILPSNYRRTESVLLAANDSLKKMCPEFGYTYIDLWDSLYGIMNGTNGGLSYDGLHLTAKGYYIWGQKIKQYVGNNCVFTNADLNNAGYGGSHGMRYTVLADLPVKSSDVLIIGDEMVHGGEWHELLHSDKIKSRGTGWGYPGSSIEHVINLTPVVLQGRTGNQAPAKMFVYAGVSDVNNTSDPATTATNYWKIVDKIHALCPTTKIYVMALQPTATAATNTGKVVPFNAAIKAKAEATDYVTYVDTYTPLVNSSTNVGNSKYFSGNYLYGLGYIKTAQILAQYLEEEGVSVLSENEAQTLMNRYSARNTLGGAVSAVNDYKAGTEMGQYSAEAIENFSATIDECYELLTSETATNEQLSAKATSMNTALNSIRESIAMPKESGDTCYWYTFNSSLRNSLYLSSTATAGGVQGNASSTRASHWKFIKRADGRYDIVNRSHGGYIAPTAVYNNQIKTVSTQPQKGWKLSYSNTAGMYIISSDAVQLNQTNLLGTPIYNWSAGGTGTDRDDAGCQFTIKYVAMTVPADTTTTPDTTMAPVYTYNTQRGALYANGASTAVNKSGANEDDPTYHWGIVEYKDKKYIFSVSEKAFLSKKVGMNSGANSILTIDAIDAINFAESGNADYPDFLSVTQSGATYYLNMTSDPGDLRIDSWSTKDVGNRVKFGEVEGVLYNEAEAIAILKEFLGETTDPEDPKVPPYTAAAEYAYTLDGTSPIELTGPLAETLLDMESGTVFISFTPATTTNRQILLAACNYTNSAFFGAMMNGGKLAVNETSTDGAEGWYTRGTAVTANQQHAVALTFNKSTGIYTYYTNGASNGTITLPSGNYQANFFGTGNFSQIFLGGAKLSNNANMNPFTGKINDIQVWTEILDAETVAMIQARNLDDLPTAISTTVVNNPSETIYDLTGRQIRKPARGIYIAGGKKFIR</sequence>
<dbReference type="RefSeq" id="WP_111898074.1">
    <property type="nucleotide sequence ID" value="NZ_CP033459.1"/>
</dbReference>
<dbReference type="GO" id="GO:0004553">
    <property type="term" value="F:hydrolase activity, hydrolyzing O-glycosyl compounds"/>
    <property type="evidence" value="ECO:0007669"/>
    <property type="project" value="UniProtKB-ARBA"/>
</dbReference>
<dbReference type="KEGG" id="alq:C7Y71_008230"/>
<keyword evidence="1" id="KW-0732">Signal</keyword>
<dbReference type="InterPro" id="IPR036514">
    <property type="entry name" value="SGNH_hydro_sf"/>
</dbReference>
<dbReference type="EMBL" id="CP033459">
    <property type="protein sequence ID" value="QFQ13006.1"/>
    <property type="molecule type" value="Genomic_DNA"/>
</dbReference>
<dbReference type="Pfam" id="PF13385">
    <property type="entry name" value="Laminin_G_3"/>
    <property type="match status" value="1"/>
</dbReference>
<dbReference type="OrthoDB" id="9805821at2"/>
<dbReference type="InterPro" id="IPR051532">
    <property type="entry name" value="Ester_Hydrolysis_Enzymes"/>
</dbReference>
<evidence type="ECO:0000256" key="1">
    <source>
        <dbReference type="SAM" id="SignalP"/>
    </source>
</evidence>
<dbReference type="InterPro" id="IPR013830">
    <property type="entry name" value="SGNH_hydro"/>
</dbReference>
<evidence type="ECO:0000313" key="3">
    <source>
        <dbReference type="EMBL" id="QFQ13006.1"/>
    </source>
</evidence>
<dbReference type="SUPFAM" id="SSF49899">
    <property type="entry name" value="Concanavalin A-like lectins/glucanases"/>
    <property type="match status" value="1"/>
</dbReference>
<dbReference type="Proteomes" id="UP000249375">
    <property type="component" value="Chromosome"/>
</dbReference>
<dbReference type="Pfam" id="PF13472">
    <property type="entry name" value="Lipase_GDSL_2"/>
    <property type="match status" value="1"/>
</dbReference>
<dbReference type="SUPFAM" id="SSF52266">
    <property type="entry name" value="SGNH hydrolase"/>
    <property type="match status" value="2"/>
</dbReference>
<gene>
    <name evidence="3" type="ORF">C7Y71_008230</name>
</gene>
<accession>A0A5P8E7S8</accession>
<dbReference type="PANTHER" id="PTHR30383:SF5">
    <property type="entry name" value="SGNH HYDROLASE-TYPE ESTERASE DOMAIN-CONTAINING PROTEIN"/>
    <property type="match status" value="1"/>
</dbReference>
<keyword evidence="4" id="KW-1185">Reference proteome</keyword>
<dbReference type="InterPro" id="IPR013320">
    <property type="entry name" value="ConA-like_dom_sf"/>
</dbReference>
<dbReference type="Gene3D" id="3.40.50.1110">
    <property type="entry name" value="SGNH hydrolase"/>
    <property type="match status" value="2"/>
</dbReference>
<feature type="chain" id="PRO_5024453200" description="SGNH hydrolase-type esterase domain-containing protein" evidence="1">
    <location>
        <begin position="21"/>
        <end position="1062"/>
    </location>
</feature>
<dbReference type="Gene3D" id="2.60.120.200">
    <property type="match status" value="1"/>
</dbReference>
<proteinExistence type="predicted"/>
<evidence type="ECO:0000259" key="2">
    <source>
        <dbReference type="Pfam" id="PF13472"/>
    </source>
</evidence>
<protein>
    <recommendedName>
        <fullName evidence="2">SGNH hydrolase-type esterase domain-containing protein</fullName>
    </recommendedName>
</protein>
<dbReference type="GO" id="GO:0005975">
    <property type="term" value="P:carbohydrate metabolic process"/>
    <property type="evidence" value="ECO:0007669"/>
    <property type="project" value="UniProtKB-ARBA"/>
</dbReference>
<feature type="domain" description="SGNH hydrolase-type esterase" evidence="2">
    <location>
        <begin position="57"/>
        <end position="198"/>
    </location>
</feature>
<dbReference type="AlphaFoldDB" id="A0A5P8E7S8"/>
<dbReference type="GO" id="GO:0004622">
    <property type="term" value="F:phosphatidylcholine lysophospholipase activity"/>
    <property type="evidence" value="ECO:0007669"/>
    <property type="project" value="TreeGrafter"/>
</dbReference>
<reference evidence="3 4" key="1">
    <citation type="submission" date="2018-11" db="EMBL/GenBank/DDBJ databases">
        <authorList>
            <person name="Na S.W."/>
            <person name="Baik M."/>
        </authorList>
    </citation>
    <scope>NUCLEOTIDE SEQUENCE [LARGE SCALE GENOMIC DNA]</scope>
    <source>
        <strain evidence="3 4">E39</strain>
    </source>
</reference>
<evidence type="ECO:0000313" key="4">
    <source>
        <dbReference type="Proteomes" id="UP000249375"/>
    </source>
</evidence>
<dbReference type="PANTHER" id="PTHR30383">
    <property type="entry name" value="THIOESTERASE 1/PROTEASE 1/LYSOPHOSPHOLIPASE L1"/>
    <property type="match status" value="1"/>
</dbReference>
<feature type="signal peptide" evidence="1">
    <location>
        <begin position="1"/>
        <end position="20"/>
    </location>
</feature>
<organism evidence="3 4">
    <name type="scientific">Pseudoprevotella muciniphila</name>
    <dbReference type="NCBI Taxonomy" id="2133944"/>
    <lineage>
        <taxon>Bacteria</taxon>
        <taxon>Pseudomonadati</taxon>
        <taxon>Bacteroidota</taxon>
        <taxon>Bacteroidia</taxon>
        <taxon>Bacteroidales</taxon>
        <taxon>Prevotellaceae</taxon>
        <taxon>Pseudoprevotella</taxon>
    </lineage>
</organism>
<name>A0A5P8E7S8_9BACT</name>